<evidence type="ECO:0000256" key="15">
    <source>
        <dbReference type="PIRNR" id="PIRNR004638"/>
    </source>
</evidence>
<evidence type="ECO:0000256" key="14">
    <source>
        <dbReference type="HAMAP-Rule" id="MF_02239"/>
    </source>
</evidence>
<dbReference type="HAMAP" id="MF_02239">
    <property type="entry name" value="HemJ"/>
    <property type="match status" value="1"/>
</dbReference>
<dbReference type="PATRIC" id="fig|29423.5.peg.1733"/>
<dbReference type="GO" id="GO:0070818">
    <property type="term" value="F:protoporphyrinogen oxidase activity"/>
    <property type="evidence" value="ECO:0007669"/>
    <property type="project" value="UniProtKB-UniRule"/>
</dbReference>
<dbReference type="PANTHER" id="PTHR40255:SF1">
    <property type="entry name" value="PROTOPORPHYRINOGEN IX OXIDASE"/>
    <property type="match status" value="1"/>
</dbReference>
<keyword evidence="8 14" id="KW-0479">Metal-binding</keyword>
<dbReference type="NCBIfam" id="TIGR00701">
    <property type="entry name" value="protoporphyrinogen oxidase HemJ"/>
    <property type="match status" value="1"/>
</dbReference>
<evidence type="ECO:0000256" key="1">
    <source>
        <dbReference type="ARBA" id="ARBA00004651"/>
    </source>
</evidence>
<feature type="binding site" description="axial binding residue" evidence="14">
    <location>
        <position position="84"/>
    </location>
    <ligand>
        <name>heme</name>
        <dbReference type="ChEBI" id="CHEBI:30413"/>
    </ligand>
    <ligandPart>
        <name>Fe</name>
        <dbReference type="ChEBI" id="CHEBI:18248"/>
    </ligandPart>
</feature>
<dbReference type="Proteomes" id="UP000054858">
    <property type="component" value="Unassembled WGS sequence"/>
</dbReference>
<comment type="caution">
    <text evidence="16">The sequence shown here is derived from an EMBL/GenBank/DDBJ whole genome shotgun (WGS) entry which is preliminary data.</text>
</comment>
<dbReference type="Pfam" id="PF03653">
    <property type="entry name" value="UPF0093"/>
    <property type="match status" value="1"/>
</dbReference>
<dbReference type="GO" id="GO:0006782">
    <property type="term" value="P:protoporphyrinogen IX biosynthetic process"/>
    <property type="evidence" value="ECO:0007669"/>
    <property type="project" value="UniProtKB-UniRule"/>
</dbReference>
<feature type="transmembrane region" description="Helical" evidence="14">
    <location>
        <begin position="48"/>
        <end position="68"/>
    </location>
</feature>
<dbReference type="InterPro" id="IPR005265">
    <property type="entry name" value="HemJ-like"/>
</dbReference>
<dbReference type="GO" id="GO:0046872">
    <property type="term" value="F:metal ion binding"/>
    <property type="evidence" value="ECO:0007669"/>
    <property type="project" value="UniProtKB-UniRule"/>
</dbReference>
<evidence type="ECO:0000256" key="6">
    <source>
        <dbReference type="ARBA" id="ARBA00022617"/>
    </source>
</evidence>
<proteinExistence type="inferred from homology"/>
<evidence type="ECO:0000256" key="2">
    <source>
        <dbReference type="ARBA" id="ARBA00005073"/>
    </source>
</evidence>
<comment type="function">
    <text evidence="14 15">Catalyzes the oxidation of protoporphyrinogen IX to protoporphyrin IX.</text>
</comment>
<keyword evidence="12 14" id="KW-0472">Membrane</keyword>
<dbReference type="AlphaFoldDB" id="A0A0W0X0A5"/>
<comment type="catalytic activity">
    <reaction evidence="13 14 15">
        <text>protoporphyrinogen IX + 3 A = protoporphyrin IX + 3 AH2</text>
        <dbReference type="Rhea" id="RHEA:62000"/>
        <dbReference type="ChEBI" id="CHEBI:13193"/>
        <dbReference type="ChEBI" id="CHEBI:17499"/>
        <dbReference type="ChEBI" id="CHEBI:57306"/>
        <dbReference type="ChEBI" id="CHEBI:57307"/>
    </reaction>
</comment>
<dbReference type="EMBL" id="LNYP01000029">
    <property type="protein sequence ID" value="KTD37978.1"/>
    <property type="molecule type" value="Genomic_DNA"/>
</dbReference>
<evidence type="ECO:0000313" key="16">
    <source>
        <dbReference type="EMBL" id="KTD37978.1"/>
    </source>
</evidence>
<comment type="pathway">
    <text evidence="2 14 15">Porphyrin-containing compound metabolism; protoporphyrin-IX biosynthesis; protoporphyrin-IX from protoporphyrinogen-IX: step 1/1.</text>
</comment>
<evidence type="ECO:0000256" key="10">
    <source>
        <dbReference type="ARBA" id="ARBA00023002"/>
    </source>
</evidence>
<evidence type="ECO:0000256" key="12">
    <source>
        <dbReference type="ARBA" id="ARBA00023136"/>
    </source>
</evidence>
<dbReference type="EC" id="1.3.99.-" evidence="14 15"/>
<keyword evidence="9 14" id="KW-1133">Transmembrane helix</keyword>
<comment type="subunit">
    <text evidence="14">Homodimer.</text>
</comment>
<accession>A0A0W0X0A5</accession>
<dbReference type="RefSeq" id="WP_025385797.1">
    <property type="nucleotide sequence ID" value="NZ_LCUA01000004.1"/>
</dbReference>
<evidence type="ECO:0000256" key="13">
    <source>
        <dbReference type="ARBA" id="ARBA00048390"/>
    </source>
</evidence>
<evidence type="ECO:0000313" key="17">
    <source>
        <dbReference type="Proteomes" id="UP000054858"/>
    </source>
</evidence>
<comment type="similarity">
    <text evidence="3 14 15">Belongs to the HemJ family.</text>
</comment>
<reference evidence="16 17" key="1">
    <citation type="submission" date="2015-11" db="EMBL/GenBank/DDBJ databases">
        <title>Genomic analysis of 38 Legionella species identifies large and diverse effector repertoires.</title>
        <authorList>
            <person name="Burstein D."/>
            <person name="Amaro F."/>
            <person name="Zusman T."/>
            <person name="Lifshitz Z."/>
            <person name="Cohen O."/>
            <person name="Gilbert J.A."/>
            <person name="Pupko T."/>
            <person name="Shuman H.A."/>
            <person name="Segal G."/>
        </authorList>
    </citation>
    <scope>NUCLEOTIDE SEQUENCE [LARGE SCALE GENOMIC DNA]</scope>
    <source>
        <strain evidence="16 17">Oak Ridge-10</strain>
    </source>
</reference>
<dbReference type="PANTHER" id="PTHR40255">
    <property type="entry name" value="UPF0093 MEMBRANE PROTEIN SLR1790"/>
    <property type="match status" value="1"/>
</dbReference>
<evidence type="ECO:0000256" key="9">
    <source>
        <dbReference type="ARBA" id="ARBA00022989"/>
    </source>
</evidence>
<feature type="transmembrane region" description="Helical" evidence="14">
    <location>
        <begin position="74"/>
        <end position="95"/>
    </location>
</feature>
<name>A0A0W0X0A5_9GAMM</name>
<gene>
    <name evidence="16" type="ORF">Loak_1654</name>
</gene>
<keyword evidence="5 14" id="KW-1003">Cell membrane</keyword>
<evidence type="ECO:0000256" key="7">
    <source>
        <dbReference type="ARBA" id="ARBA00022692"/>
    </source>
</evidence>
<feature type="binding site" description="axial binding residue" evidence="14">
    <location>
        <position position="8"/>
    </location>
    <ligand>
        <name>heme</name>
        <dbReference type="ChEBI" id="CHEBI:30413"/>
    </ligand>
    <ligandPart>
        <name>Fe</name>
        <dbReference type="ChEBI" id="CHEBI:18248"/>
    </ligandPart>
</feature>
<dbReference type="UniPathway" id="UPA00251">
    <property type="reaction ID" value="UER00324"/>
</dbReference>
<evidence type="ECO:0000256" key="4">
    <source>
        <dbReference type="ARBA" id="ARBA00017504"/>
    </source>
</evidence>
<evidence type="ECO:0000256" key="11">
    <source>
        <dbReference type="ARBA" id="ARBA00023004"/>
    </source>
</evidence>
<evidence type="ECO:0000256" key="3">
    <source>
        <dbReference type="ARBA" id="ARBA00006501"/>
    </source>
</evidence>
<protein>
    <recommendedName>
        <fullName evidence="4 14">Protoporphyrinogen IX oxidase</fullName>
        <shortName evidence="14">PPO</shortName>
        <ecNumber evidence="14 15">1.3.99.-</ecNumber>
    </recommendedName>
</protein>
<dbReference type="PIRSF" id="PIRSF004638">
    <property type="entry name" value="UCP004638"/>
    <property type="match status" value="1"/>
</dbReference>
<feature type="transmembrane region" description="Helical" evidence="14">
    <location>
        <begin position="116"/>
        <end position="137"/>
    </location>
</feature>
<organism evidence="16 17">
    <name type="scientific">Legionella oakridgensis</name>
    <dbReference type="NCBI Taxonomy" id="29423"/>
    <lineage>
        <taxon>Bacteria</taxon>
        <taxon>Pseudomonadati</taxon>
        <taxon>Pseudomonadota</taxon>
        <taxon>Gammaproteobacteria</taxon>
        <taxon>Legionellales</taxon>
        <taxon>Legionellaceae</taxon>
        <taxon>Legionella</taxon>
    </lineage>
</organism>
<comment type="subcellular location">
    <subcellularLocation>
        <location evidence="1 14">Cell membrane</location>
        <topology evidence="1 14">Multi-pass membrane protein</topology>
    </subcellularLocation>
</comment>
<evidence type="ECO:0000256" key="5">
    <source>
        <dbReference type="ARBA" id="ARBA00022475"/>
    </source>
</evidence>
<comment type="cofactor">
    <cofactor evidence="14 15">
        <name>heme b</name>
        <dbReference type="ChEBI" id="CHEBI:60344"/>
    </cofactor>
    <text evidence="14 15">Binds 1 heme b (iron(II)-protoporphyrin IX) group per subunit.</text>
</comment>
<keyword evidence="7 14" id="KW-0812">Transmembrane</keyword>
<keyword evidence="10 14" id="KW-0560">Oxidoreductase</keyword>
<keyword evidence="11 14" id="KW-0408">Iron</keyword>
<keyword evidence="6 14" id="KW-0349">Heme</keyword>
<evidence type="ECO:0000256" key="8">
    <source>
        <dbReference type="ARBA" id="ARBA00022723"/>
    </source>
</evidence>
<sequence length="140" mass="16562">MLILKAFHIIVMVAWFAGLFYLPRLFVYHTDAKDDASMARFKIMERRLYYGITWPAAVLTTLLGWMLLHYNPQYYFHAGWMHVKLVLVIFLWGYHIMCGHFVKQFAKDGNTRSSRFFRVFNELPTILLIAIVLLVVVKPF</sequence>
<dbReference type="GO" id="GO:0005886">
    <property type="term" value="C:plasma membrane"/>
    <property type="evidence" value="ECO:0007669"/>
    <property type="project" value="UniProtKB-SubCell"/>
</dbReference>
<feature type="transmembrane region" description="Helical" evidence="14">
    <location>
        <begin position="6"/>
        <end position="27"/>
    </location>
</feature>